<feature type="compositionally biased region" description="Basic residues" evidence="1">
    <location>
        <begin position="66"/>
        <end position="75"/>
    </location>
</feature>
<name>A0AAF0DJU3_9EURO</name>
<dbReference type="SMART" id="SM00367">
    <property type="entry name" value="LRR_CC"/>
    <property type="match status" value="7"/>
</dbReference>
<dbReference type="PANTHER" id="PTHR13318">
    <property type="entry name" value="PARTNER OF PAIRED, ISOFORM B-RELATED"/>
    <property type="match status" value="1"/>
</dbReference>
<feature type="compositionally biased region" description="Basic and acidic residues" evidence="1">
    <location>
        <begin position="45"/>
        <end position="65"/>
    </location>
</feature>
<keyword evidence="3" id="KW-0238">DNA-binding</keyword>
<dbReference type="InterPro" id="IPR006553">
    <property type="entry name" value="Leu-rich_rpt_Cys-con_subtyp"/>
</dbReference>
<proteinExistence type="predicted"/>
<protein>
    <submittedName>
        <fullName evidence="3">UV-damaged DNA-binding protein rad7</fullName>
    </submittedName>
</protein>
<dbReference type="Gene3D" id="3.80.10.10">
    <property type="entry name" value="Ribonuclease Inhibitor"/>
    <property type="match status" value="2"/>
</dbReference>
<reference evidence="3" key="1">
    <citation type="submission" date="2023-03" db="EMBL/GenBank/DDBJ databases">
        <title>Emydomyces testavorans Genome Sequence.</title>
        <authorList>
            <person name="Hoyer L."/>
        </authorList>
    </citation>
    <scope>NUCLEOTIDE SEQUENCE</scope>
    <source>
        <strain evidence="3">16-2883</strain>
    </source>
</reference>
<dbReference type="Proteomes" id="UP001219355">
    <property type="component" value="Chromosome 3"/>
</dbReference>
<feature type="domain" description="DNA repair protein rhp7 treble clef" evidence="2">
    <location>
        <begin position="100"/>
        <end position="136"/>
    </location>
</feature>
<dbReference type="GO" id="GO:0003677">
    <property type="term" value="F:DNA binding"/>
    <property type="evidence" value="ECO:0007669"/>
    <property type="project" value="UniProtKB-KW"/>
</dbReference>
<gene>
    <name evidence="3" type="primary">RAD7</name>
    <name evidence="3" type="ORF">PRK78_005584</name>
</gene>
<keyword evidence="4" id="KW-1185">Reference proteome</keyword>
<dbReference type="SUPFAM" id="SSF52047">
    <property type="entry name" value="RNI-like"/>
    <property type="match status" value="1"/>
</dbReference>
<evidence type="ECO:0000313" key="3">
    <source>
        <dbReference type="EMBL" id="WEW60099.1"/>
    </source>
</evidence>
<dbReference type="GO" id="GO:0019005">
    <property type="term" value="C:SCF ubiquitin ligase complex"/>
    <property type="evidence" value="ECO:0007669"/>
    <property type="project" value="TreeGrafter"/>
</dbReference>
<accession>A0AAF0DJU3</accession>
<feature type="region of interest" description="Disordered" evidence="1">
    <location>
        <begin position="18"/>
        <end position="83"/>
    </location>
</feature>
<evidence type="ECO:0000256" key="1">
    <source>
        <dbReference type="SAM" id="MobiDB-lite"/>
    </source>
</evidence>
<dbReference type="GO" id="GO:0031146">
    <property type="term" value="P:SCF-dependent proteasomal ubiquitin-dependent protein catabolic process"/>
    <property type="evidence" value="ECO:0007669"/>
    <property type="project" value="TreeGrafter"/>
</dbReference>
<dbReference type="FunFam" id="3.80.10.10:FF:000601">
    <property type="entry name" value="DNA repair protein Rad7, protein"/>
    <property type="match status" value="1"/>
</dbReference>
<feature type="compositionally biased region" description="Basic residues" evidence="1">
    <location>
        <begin position="144"/>
        <end position="156"/>
    </location>
</feature>
<organism evidence="3 4">
    <name type="scientific">Emydomyces testavorans</name>
    <dbReference type="NCBI Taxonomy" id="2070801"/>
    <lineage>
        <taxon>Eukaryota</taxon>
        <taxon>Fungi</taxon>
        <taxon>Dikarya</taxon>
        <taxon>Ascomycota</taxon>
        <taxon>Pezizomycotina</taxon>
        <taxon>Eurotiomycetes</taxon>
        <taxon>Eurotiomycetidae</taxon>
        <taxon>Onygenales</taxon>
        <taxon>Nannizziopsiaceae</taxon>
        <taxon>Emydomyces</taxon>
    </lineage>
</organism>
<dbReference type="EMBL" id="CP120629">
    <property type="protein sequence ID" value="WEW60099.1"/>
    <property type="molecule type" value="Genomic_DNA"/>
</dbReference>
<evidence type="ECO:0000259" key="2">
    <source>
        <dbReference type="Pfam" id="PF23550"/>
    </source>
</evidence>
<evidence type="ECO:0000313" key="4">
    <source>
        <dbReference type="Proteomes" id="UP001219355"/>
    </source>
</evidence>
<sequence>MSAAHNISAAEIRDSYQRRIAHAAQQNDAESRVETPDEEDEVSSESEKIETTRKRTRKNLSEAKVKAKKQKTKRSATHEESDDDAEFFGKAMYQKRKSVPGQLANCEICSKRFTVTPYSKTGPGGGLLCTQCSKQQTAGEKKTKANTRKPSKRGRRQNFSNILDGIAQRGAFSLLEMCIKKVADNVHDIEEFGDLPQRLLHRLSQILSKRRVLTPRTLELFLRRDVNSFDIYDCAKLETEDFQKIFAFMPYLEKVNLRFAGQLKDSTLEYIMSRGPHIKELQLDSCNLISDECWQKYFKTCGTKLESLKLSNLDCSLGDETVKQMVQHCPNLRSLKLRDCWKPSNESLKSISMLAKLESLSLDLMQEVDPEHINELIQKVGPNLKTLSLRGFKHADDQLFEILHQQCSNLAKFRFADNAVCMDKAYAHLFTNWQNPPLTFVDLSGSRHLDNALPDGPEEPVGLASGGFTALMQHSGSKIEKLNISSCRHVSFDAFASVFDGSQIYPNLKEFDISFHTKVDDFLINSIFKCCPALKKVIAFGCFNVRGPKVPPGVALIGGVNAHNSIAVEDGLA</sequence>
<dbReference type="Pfam" id="PF23550">
    <property type="entry name" value="zf_Tbcl_Rhp7"/>
    <property type="match status" value="1"/>
</dbReference>
<dbReference type="AlphaFoldDB" id="A0AAF0DJU3"/>
<dbReference type="InterPro" id="IPR056451">
    <property type="entry name" value="Znf_Tbcl_Rhp7"/>
</dbReference>
<feature type="region of interest" description="Disordered" evidence="1">
    <location>
        <begin position="138"/>
        <end position="160"/>
    </location>
</feature>
<dbReference type="InterPro" id="IPR032675">
    <property type="entry name" value="LRR_dom_sf"/>
</dbReference>